<feature type="transmembrane region" description="Helical" evidence="1">
    <location>
        <begin position="6"/>
        <end position="29"/>
    </location>
</feature>
<protein>
    <submittedName>
        <fullName evidence="2">Uncharacterized protein</fullName>
    </submittedName>
</protein>
<keyword evidence="3" id="KW-1185">Reference proteome</keyword>
<dbReference type="RefSeq" id="WP_133851441.1">
    <property type="nucleotide sequence ID" value="NZ_SNXZ01000004.1"/>
</dbReference>
<dbReference type="AlphaFoldDB" id="A0A4R6S9B9"/>
<name>A0A4R6S9B9_LABRH</name>
<feature type="transmembrane region" description="Helical" evidence="1">
    <location>
        <begin position="74"/>
        <end position="92"/>
    </location>
</feature>
<feature type="transmembrane region" description="Helical" evidence="1">
    <location>
        <begin position="104"/>
        <end position="127"/>
    </location>
</feature>
<keyword evidence="1" id="KW-0812">Transmembrane</keyword>
<comment type="caution">
    <text evidence="2">The sequence shown here is derived from an EMBL/GenBank/DDBJ whole genome shotgun (WGS) entry which is preliminary data.</text>
</comment>
<dbReference type="Proteomes" id="UP000295444">
    <property type="component" value="Unassembled WGS sequence"/>
</dbReference>
<feature type="transmembrane region" description="Helical" evidence="1">
    <location>
        <begin position="41"/>
        <end position="62"/>
    </location>
</feature>
<feature type="transmembrane region" description="Helical" evidence="1">
    <location>
        <begin position="133"/>
        <end position="153"/>
    </location>
</feature>
<dbReference type="EMBL" id="SNXZ01000004">
    <property type="protein sequence ID" value="TDP96034.1"/>
    <property type="molecule type" value="Genomic_DNA"/>
</dbReference>
<evidence type="ECO:0000256" key="1">
    <source>
        <dbReference type="SAM" id="Phobius"/>
    </source>
</evidence>
<proteinExistence type="predicted"/>
<gene>
    <name evidence="2" type="ORF">EV186_10414</name>
</gene>
<evidence type="ECO:0000313" key="2">
    <source>
        <dbReference type="EMBL" id="TDP96034.1"/>
    </source>
</evidence>
<evidence type="ECO:0000313" key="3">
    <source>
        <dbReference type="Proteomes" id="UP000295444"/>
    </source>
</evidence>
<reference evidence="2 3" key="1">
    <citation type="submission" date="2019-03" db="EMBL/GenBank/DDBJ databases">
        <title>Genomic Encyclopedia of Type Strains, Phase IV (KMG-IV): sequencing the most valuable type-strain genomes for metagenomic binning, comparative biology and taxonomic classification.</title>
        <authorList>
            <person name="Goeker M."/>
        </authorList>
    </citation>
    <scope>NUCLEOTIDE SEQUENCE [LARGE SCALE GENOMIC DNA]</scope>
    <source>
        <strain evidence="2 3">DSM 45361</strain>
    </source>
</reference>
<accession>A0A4R6S9B9</accession>
<organism evidence="2 3">
    <name type="scientific">Labedaea rhizosphaerae</name>
    <dbReference type="NCBI Taxonomy" id="598644"/>
    <lineage>
        <taxon>Bacteria</taxon>
        <taxon>Bacillati</taxon>
        <taxon>Actinomycetota</taxon>
        <taxon>Actinomycetes</taxon>
        <taxon>Pseudonocardiales</taxon>
        <taxon>Pseudonocardiaceae</taxon>
        <taxon>Labedaea</taxon>
    </lineage>
</organism>
<dbReference type="OrthoDB" id="4558741at2"/>
<feature type="transmembrane region" description="Helical" evidence="1">
    <location>
        <begin position="199"/>
        <end position="219"/>
    </location>
</feature>
<sequence length="239" mass="24625">MPFSIWLLVLVGALGIPAVTCAALYRGALVVGRSGPDARRIAVLAGVAWAAWTALIWALAAAGLFHLPPTQPQPWIPVAVVLGVVIVVAASRRPAARAILADPGALRLLAWPQVLRVVGVVFLIAMAMGRIPAAFALPAGIGDIVTGLAAPFAIRSGRVLWLNIVGLLDLVVALALGLLTGVGQGQILAVSPSSELVSTLPLVLIPLAAVPLAIGLHLVSMTRMGALARESRRRHVVAA</sequence>
<keyword evidence="1" id="KW-0472">Membrane</keyword>
<feature type="transmembrane region" description="Helical" evidence="1">
    <location>
        <begin position="160"/>
        <end position="179"/>
    </location>
</feature>
<keyword evidence="1" id="KW-1133">Transmembrane helix</keyword>